<evidence type="ECO:0000313" key="2">
    <source>
        <dbReference type="EMBL" id="KAK8164363.1"/>
    </source>
</evidence>
<organism evidence="2 3">
    <name type="scientific">Phyllosticta citrichinensis</name>
    <dbReference type="NCBI Taxonomy" id="1130410"/>
    <lineage>
        <taxon>Eukaryota</taxon>
        <taxon>Fungi</taxon>
        <taxon>Dikarya</taxon>
        <taxon>Ascomycota</taxon>
        <taxon>Pezizomycotina</taxon>
        <taxon>Dothideomycetes</taxon>
        <taxon>Dothideomycetes incertae sedis</taxon>
        <taxon>Botryosphaeriales</taxon>
        <taxon>Phyllostictaceae</taxon>
        <taxon>Phyllosticta</taxon>
    </lineage>
</organism>
<sequence length="184" mass="20249">MRRSFIAQDSRPRACQSRGHGSGAGTARAPSLHLGALPRGATLPSRRTKRNQTAGFRLPSAHLSFLLTPLTRRLSPSASALQMLLPWLRFASPLWQRGVNHHANRQSRLSIRITSLTSVPVAHDPSFCWPLVALQLCPVFRRNLILHHNKSHSSLFPSIPDNALPKCRCASAHKLVAAKRSLAA</sequence>
<name>A0ABR1XRR6_9PEZI</name>
<accession>A0ABR1XRR6</accession>
<proteinExistence type="predicted"/>
<protein>
    <submittedName>
        <fullName evidence="2">Uncharacterized protein</fullName>
    </submittedName>
</protein>
<feature type="region of interest" description="Disordered" evidence="1">
    <location>
        <begin position="1"/>
        <end position="54"/>
    </location>
</feature>
<evidence type="ECO:0000313" key="3">
    <source>
        <dbReference type="Proteomes" id="UP001456524"/>
    </source>
</evidence>
<dbReference type="Proteomes" id="UP001456524">
    <property type="component" value="Unassembled WGS sequence"/>
</dbReference>
<evidence type="ECO:0000256" key="1">
    <source>
        <dbReference type="SAM" id="MobiDB-lite"/>
    </source>
</evidence>
<reference evidence="2 3" key="1">
    <citation type="journal article" date="2022" name="G3 (Bethesda)">
        <title>Enemy or ally: a genomic approach to elucidate the lifestyle of Phyllosticta citrichinaensis.</title>
        <authorList>
            <person name="Buijs V.A."/>
            <person name="Groenewald J.Z."/>
            <person name="Haridas S."/>
            <person name="LaButti K.M."/>
            <person name="Lipzen A."/>
            <person name="Martin F.M."/>
            <person name="Barry K."/>
            <person name="Grigoriev I.V."/>
            <person name="Crous P.W."/>
            <person name="Seidl M.F."/>
        </authorList>
    </citation>
    <scope>NUCLEOTIDE SEQUENCE [LARGE SCALE GENOMIC DNA]</scope>
    <source>
        <strain evidence="2 3">CBS 129764</strain>
    </source>
</reference>
<keyword evidence="3" id="KW-1185">Reference proteome</keyword>
<comment type="caution">
    <text evidence="2">The sequence shown here is derived from an EMBL/GenBank/DDBJ whole genome shotgun (WGS) entry which is preliminary data.</text>
</comment>
<gene>
    <name evidence="2" type="ORF">IWX90DRAFT_436664</name>
</gene>
<dbReference type="EMBL" id="JBBWUH010000006">
    <property type="protein sequence ID" value="KAK8164363.1"/>
    <property type="molecule type" value="Genomic_DNA"/>
</dbReference>